<evidence type="ECO:0000256" key="5">
    <source>
        <dbReference type="SAM" id="Phobius"/>
    </source>
</evidence>
<dbReference type="OrthoDB" id="6604018at2759"/>
<dbReference type="GO" id="GO:0031966">
    <property type="term" value="C:mitochondrial membrane"/>
    <property type="evidence" value="ECO:0007669"/>
    <property type="project" value="UniProtKB-SubCell"/>
</dbReference>
<evidence type="ECO:0000256" key="2">
    <source>
        <dbReference type="ARBA" id="ARBA00022692"/>
    </source>
</evidence>
<name>A0A0L8HHM5_OCTBM</name>
<dbReference type="GO" id="GO:0097250">
    <property type="term" value="P:mitochondrial respirasome assembly"/>
    <property type="evidence" value="ECO:0007669"/>
    <property type="project" value="TreeGrafter"/>
</dbReference>
<reference evidence="7" key="1">
    <citation type="submission" date="2015-07" db="EMBL/GenBank/DDBJ databases">
        <title>MeaNS - Measles Nucleotide Surveillance Program.</title>
        <authorList>
            <person name="Tran T."/>
            <person name="Druce J."/>
        </authorList>
    </citation>
    <scope>NUCLEOTIDE SEQUENCE</scope>
    <source>
        <strain evidence="7">UCB-OBI-ISO-001</strain>
        <tissue evidence="7">Gonad</tissue>
    </source>
</reference>
<sequence>MSSDVPKKIEKMDVPEFAYLPPPKEIVFGRYEEGLREKLIRKTKENPAVPFGLALTTFALSYGIWQMRTGNQRRSQMMMRLRIMGQGFTVVAILAGVLYSARTHKK</sequence>
<organism evidence="7">
    <name type="scientific">Octopus bimaculoides</name>
    <name type="common">California two-spotted octopus</name>
    <dbReference type="NCBI Taxonomy" id="37653"/>
    <lineage>
        <taxon>Eukaryota</taxon>
        <taxon>Metazoa</taxon>
        <taxon>Spiralia</taxon>
        <taxon>Lophotrochozoa</taxon>
        <taxon>Mollusca</taxon>
        <taxon>Cephalopoda</taxon>
        <taxon>Coleoidea</taxon>
        <taxon>Octopodiformes</taxon>
        <taxon>Octopoda</taxon>
        <taxon>Incirrata</taxon>
        <taxon>Octopodidae</taxon>
        <taxon>Octopus</taxon>
    </lineage>
</organism>
<keyword evidence="2 5" id="KW-0812">Transmembrane</keyword>
<evidence type="ECO:0000313" key="7">
    <source>
        <dbReference type="EMBL" id="KOF88737.1"/>
    </source>
</evidence>
<dbReference type="EMBL" id="KQ418120">
    <property type="protein sequence ID" value="KOF88737.1"/>
    <property type="molecule type" value="Genomic_DNA"/>
</dbReference>
<dbReference type="Gene3D" id="6.10.140.1320">
    <property type="match status" value="1"/>
</dbReference>
<keyword evidence="4 5" id="KW-0472">Membrane</keyword>
<dbReference type="STRING" id="37653.A0A0L8HHM5"/>
<dbReference type="PANTHER" id="PTHR12297:SF18">
    <property type="entry name" value="HIG1 DOMAIN FAMILY MEMBER 2A"/>
    <property type="match status" value="1"/>
</dbReference>
<feature type="domain" description="HIG1" evidence="6">
    <location>
        <begin position="20"/>
        <end position="106"/>
    </location>
</feature>
<protein>
    <recommendedName>
        <fullName evidence="6">HIG1 domain-containing protein</fullName>
    </recommendedName>
</protein>
<gene>
    <name evidence="7" type="ORF">OCBIM_22014349mg</name>
</gene>
<dbReference type="Pfam" id="PF04588">
    <property type="entry name" value="HIG_1_N"/>
    <property type="match status" value="1"/>
</dbReference>
<feature type="transmembrane region" description="Helical" evidence="5">
    <location>
        <begin position="48"/>
        <end position="67"/>
    </location>
</feature>
<dbReference type="InterPro" id="IPR050355">
    <property type="entry name" value="RCF1"/>
</dbReference>
<dbReference type="PROSITE" id="PS51503">
    <property type="entry name" value="HIG1"/>
    <property type="match status" value="1"/>
</dbReference>
<dbReference type="EMBL" id="KQ418120">
    <property type="protein sequence ID" value="KOF88736.1"/>
    <property type="molecule type" value="Genomic_DNA"/>
</dbReference>
<dbReference type="PANTHER" id="PTHR12297">
    <property type="entry name" value="HYPOXIA-INDUCBILE GENE 1 HIG1 -RELATED"/>
    <property type="match status" value="1"/>
</dbReference>
<evidence type="ECO:0000256" key="4">
    <source>
        <dbReference type="ARBA" id="ARBA00023136"/>
    </source>
</evidence>
<feature type="transmembrane region" description="Helical" evidence="5">
    <location>
        <begin position="79"/>
        <end position="101"/>
    </location>
</feature>
<dbReference type="InterPro" id="IPR007667">
    <property type="entry name" value="Hypoxia_induced_domain"/>
</dbReference>
<evidence type="ECO:0000256" key="1">
    <source>
        <dbReference type="ARBA" id="ARBA00004325"/>
    </source>
</evidence>
<dbReference type="OMA" id="FHRGHSQ"/>
<keyword evidence="3 5" id="KW-1133">Transmembrane helix</keyword>
<evidence type="ECO:0000256" key="3">
    <source>
        <dbReference type="ARBA" id="ARBA00022989"/>
    </source>
</evidence>
<evidence type="ECO:0000259" key="6">
    <source>
        <dbReference type="PROSITE" id="PS51503"/>
    </source>
</evidence>
<dbReference type="KEGG" id="obi:106870630"/>
<accession>A0A0L8HHM5</accession>
<proteinExistence type="predicted"/>
<comment type="subcellular location">
    <subcellularLocation>
        <location evidence="1">Mitochondrion membrane</location>
    </subcellularLocation>
</comment>
<dbReference type="AlphaFoldDB" id="A0A0L8HHM5"/>
<dbReference type="EMBL" id="KQ418120">
    <property type="protein sequence ID" value="KOF88738.1"/>
    <property type="molecule type" value="Genomic_DNA"/>
</dbReference>